<dbReference type="GO" id="GO:0016887">
    <property type="term" value="F:ATP hydrolysis activity"/>
    <property type="evidence" value="ECO:0007669"/>
    <property type="project" value="InterPro"/>
</dbReference>
<dbReference type="GO" id="GO:0015421">
    <property type="term" value="F:ABC-type oligopeptide transporter activity"/>
    <property type="evidence" value="ECO:0007669"/>
    <property type="project" value="TreeGrafter"/>
</dbReference>
<keyword evidence="7 9" id="KW-1133">Transmembrane helix</keyword>
<dbReference type="GO" id="GO:0005524">
    <property type="term" value="F:ATP binding"/>
    <property type="evidence" value="ECO:0007669"/>
    <property type="project" value="UniProtKB-KW"/>
</dbReference>
<sequence length="580" mass="66043">MKTSAWILNLIKNMKGAFLLSFLLLMLEAGTNLATTGLQKWLIDDVLIKGQYDQLFKVVSLFAAAFISYAVLYTLSPYVMQRNELILIARIQEKLLYTLQSIPFSEYRKKQTTKYVHYFNNDALLIADVLAAQIPKAIQSLVTAVSLTLIIGYISPVLLVIVLWLSISYYVASKKMGLKTKVISREVQDRKTELLVHIEEGIASTREVVAYHRRSWESAIYNGLFEKYFKVVMQEGKLQNKISFISEPLKWGTNIAVIGYGAYAAMHEQISLGVFVIMYQFSFQLVTNYQQLFDIVIQLYNRKALFERVREVLDLEPEAEGQEALPVPIDEVCFEQVTFTYEEDTKPVLRQVNLRIPRGRKVALVGSSGSGKSTIAQLMLRLQVPDEGTIRVNQVELDSIKRSEWLNRLSVVPQEPYFFPETIRTNLILGLSEVSDHHLQKVLEMTRVDDLIRDLPNGLDTVIGERGMTLSGGQRQRLAIARALLKDPEILILDEATSALDTETEYFIQKMLDLHRAGRTTIMIAHRLSTIVNADIIYVMENGRVVEQGTHDELMKGNTVYKRLFTAQVMNNQNEMVSIP</sequence>
<keyword evidence="5" id="KW-0547">Nucleotide-binding</keyword>
<dbReference type="PANTHER" id="PTHR43394:SF1">
    <property type="entry name" value="ATP-BINDING CASSETTE SUB-FAMILY B MEMBER 10, MITOCHONDRIAL"/>
    <property type="match status" value="1"/>
</dbReference>
<dbReference type="Gene3D" id="3.40.50.300">
    <property type="entry name" value="P-loop containing nucleotide triphosphate hydrolases"/>
    <property type="match status" value="1"/>
</dbReference>
<feature type="transmembrane region" description="Helical" evidence="9">
    <location>
        <begin position="150"/>
        <end position="172"/>
    </location>
</feature>
<evidence type="ECO:0000256" key="9">
    <source>
        <dbReference type="SAM" id="Phobius"/>
    </source>
</evidence>
<dbReference type="InterPro" id="IPR017871">
    <property type="entry name" value="ABC_transporter-like_CS"/>
</dbReference>
<evidence type="ECO:0000256" key="4">
    <source>
        <dbReference type="ARBA" id="ARBA00022692"/>
    </source>
</evidence>
<evidence type="ECO:0000256" key="1">
    <source>
        <dbReference type="ARBA" id="ARBA00004651"/>
    </source>
</evidence>
<dbReference type="PANTHER" id="PTHR43394">
    <property type="entry name" value="ATP-DEPENDENT PERMEASE MDL1, MITOCHONDRIAL"/>
    <property type="match status" value="1"/>
</dbReference>
<name>A0A1Y0IIR5_9BACL</name>
<dbReference type="AlphaFoldDB" id="A0A1Y0IIR5"/>
<evidence type="ECO:0000256" key="6">
    <source>
        <dbReference type="ARBA" id="ARBA00022840"/>
    </source>
</evidence>
<dbReference type="Proteomes" id="UP000195437">
    <property type="component" value="Chromosome"/>
</dbReference>
<evidence type="ECO:0000256" key="7">
    <source>
        <dbReference type="ARBA" id="ARBA00022989"/>
    </source>
</evidence>
<evidence type="ECO:0000259" key="10">
    <source>
        <dbReference type="PROSITE" id="PS50893"/>
    </source>
</evidence>
<feature type="domain" description="ABC transmembrane type-1" evidence="11">
    <location>
        <begin position="19"/>
        <end position="301"/>
    </location>
</feature>
<evidence type="ECO:0000313" key="13">
    <source>
        <dbReference type="Proteomes" id="UP000195437"/>
    </source>
</evidence>
<protein>
    <recommendedName>
        <fullName evidence="14">ABC transporter ATP-binding protein</fullName>
    </recommendedName>
</protein>
<dbReference type="CDD" id="cd07346">
    <property type="entry name" value="ABC_6TM_exporters"/>
    <property type="match status" value="1"/>
</dbReference>
<dbReference type="SUPFAM" id="SSF90123">
    <property type="entry name" value="ABC transporter transmembrane region"/>
    <property type="match status" value="1"/>
</dbReference>
<dbReference type="Pfam" id="PF00005">
    <property type="entry name" value="ABC_tran"/>
    <property type="match status" value="1"/>
</dbReference>
<dbReference type="InterPro" id="IPR039421">
    <property type="entry name" value="Type_1_exporter"/>
</dbReference>
<evidence type="ECO:0000256" key="8">
    <source>
        <dbReference type="ARBA" id="ARBA00023136"/>
    </source>
</evidence>
<dbReference type="InterPro" id="IPR003439">
    <property type="entry name" value="ABC_transporter-like_ATP-bd"/>
</dbReference>
<comment type="subcellular location">
    <subcellularLocation>
        <location evidence="1">Cell membrane</location>
        <topology evidence="1">Multi-pass membrane protein</topology>
    </subcellularLocation>
</comment>
<dbReference type="SUPFAM" id="SSF52540">
    <property type="entry name" value="P-loop containing nucleoside triphosphate hydrolases"/>
    <property type="match status" value="1"/>
</dbReference>
<evidence type="ECO:0000259" key="11">
    <source>
        <dbReference type="PROSITE" id="PS50929"/>
    </source>
</evidence>
<reference evidence="13" key="1">
    <citation type="submission" date="2017-05" db="EMBL/GenBank/DDBJ databases">
        <authorList>
            <person name="Sung H."/>
        </authorList>
    </citation>
    <scope>NUCLEOTIDE SEQUENCE [LARGE SCALE GENOMIC DNA]</scope>
    <source>
        <strain evidence="13">AR23208</strain>
    </source>
</reference>
<dbReference type="InterPro" id="IPR027417">
    <property type="entry name" value="P-loop_NTPase"/>
</dbReference>
<dbReference type="RefSeq" id="WP_087455782.1">
    <property type="nucleotide sequence ID" value="NZ_CP021434.1"/>
</dbReference>
<dbReference type="SMART" id="SM00382">
    <property type="entry name" value="AAA"/>
    <property type="match status" value="1"/>
</dbReference>
<accession>A0A1Y0IIR5</accession>
<keyword evidence="8 9" id="KW-0472">Membrane</keyword>
<dbReference type="InterPro" id="IPR036640">
    <property type="entry name" value="ABC1_TM_sf"/>
</dbReference>
<evidence type="ECO:0000313" key="12">
    <source>
        <dbReference type="EMBL" id="ARU60391.1"/>
    </source>
</evidence>
<proteinExistence type="predicted"/>
<evidence type="ECO:0000256" key="5">
    <source>
        <dbReference type="ARBA" id="ARBA00022741"/>
    </source>
</evidence>
<gene>
    <name evidence="12" type="ORF">CBW65_04400</name>
</gene>
<evidence type="ECO:0000256" key="3">
    <source>
        <dbReference type="ARBA" id="ARBA00022475"/>
    </source>
</evidence>
<dbReference type="PROSITE" id="PS00211">
    <property type="entry name" value="ABC_TRANSPORTER_1"/>
    <property type="match status" value="1"/>
</dbReference>
<evidence type="ECO:0000256" key="2">
    <source>
        <dbReference type="ARBA" id="ARBA00022448"/>
    </source>
</evidence>
<dbReference type="Gene3D" id="1.20.1560.10">
    <property type="entry name" value="ABC transporter type 1, transmembrane domain"/>
    <property type="match status" value="1"/>
</dbReference>
<dbReference type="EMBL" id="CP021434">
    <property type="protein sequence ID" value="ARU60391.1"/>
    <property type="molecule type" value="Genomic_DNA"/>
</dbReference>
<dbReference type="Pfam" id="PF00664">
    <property type="entry name" value="ABC_membrane"/>
    <property type="match status" value="1"/>
</dbReference>
<dbReference type="PROSITE" id="PS50893">
    <property type="entry name" value="ABC_TRANSPORTER_2"/>
    <property type="match status" value="1"/>
</dbReference>
<feature type="transmembrane region" description="Helical" evidence="9">
    <location>
        <begin position="58"/>
        <end position="80"/>
    </location>
</feature>
<dbReference type="GO" id="GO:0005886">
    <property type="term" value="C:plasma membrane"/>
    <property type="evidence" value="ECO:0007669"/>
    <property type="project" value="UniProtKB-SubCell"/>
</dbReference>
<evidence type="ECO:0008006" key="14">
    <source>
        <dbReference type="Google" id="ProtNLM"/>
    </source>
</evidence>
<organism evidence="12 13">
    <name type="scientific">Tumebacillus avium</name>
    <dbReference type="NCBI Taxonomy" id="1903704"/>
    <lineage>
        <taxon>Bacteria</taxon>
        <taxon>Bacillati</taxon>
        <taxon>Bacillota</taxon>
        <taxon>Bacilli</taxon>
        <taxon>Bacillales</taxon>
        <taxon>Alicyclobacillaceae</taxon>
        <taxon>Tumebacillus</taxon>
    </lineage>
</organism>
<dbReference type="PROSITE" id="PS50929">
    <property type="entry name" value="ABC_TM1F"/>
    <property type="match status" value="1"/>
</dbReference>
<keyword evidence="2" id="KW-0813">Transport</keyword>
<dbReference type="FunFam" id="3.40.50.300:FF:000221">
    <property type="entry name" value="Multidrug ABC transporter ATP-binding protein"/>
    <property type="match status" value="1"/>
</dbReference>
<keyword evidence="4 9" id="KW-0812">Transmembrane</keyword>
<dbReference type="OrthoDB" id="1240423at2"/>
<dbReference type="InterPro" id="IPR011527">
    <property type="entry name" value="ABC1_TM_dom"/>
</dbReference>
<keyword evidence="13" id="KW-1185">Reference proteome</keyword>
<keyword evidence="3" id="KW-1003">Cell membrane</keyword>
<feature type="domain" description="ABC transporter" evidence="10">
    <location>
        <begin position="332"/>
        <end position="567"/>
    </location>
</feature>
<dbReference type="KEGG" id="tum:CBW65_04400"/>
<keyword evidence="6" id="KW-0067">ATP-binding</keyword>
<dbReference type="InterPro" id="IPR003593">
    <property type="entry name" value="AAA+_ATPase"/>
</dbReference>